<accession>A0A1M5H0P9</accession>
<evidence type="ECO:0000256" key="1">
    <source>
        <dbReference type="SAM" id="Phobius"/>
    </source>
</evidence>
<dbReference type="EMBL" id="FQWB01000002">
    <property type="protein sequence ID" value="SHG09599.1"/>
    <property type="molecule type" value="Genomic_DNA"/>
</dbReference>
<dbReference type="STRING" id="468056.SAMN05443549_10229"/>
<evidence type="ECO:0000313" key="2">
    <source>
        <dbReference type="EMBL" id="SHG09599.1"/>
    </source>
</evidence>
<proteinExistence type="predicted"/>
<protein>
    <submittedName>
        <fullName evidence="2">Uncharacterized protein</fullName>
    </submittedName>
</protein>
<gene>
    <name evidence="2" type="ORF">SAMN05443549_10229</name>
</gene>
<keyword evidence="1" id="KW-0812">Transmembrane</keyword>
<evidence type="ECO:0000313" key="3">
    <source>
        <dbReference type="Proteomes" id="UP000184516"/>
    </source>
</evidence>
<name>A0A1M5H0P9_9FLAO</name>
<dbReference type="AlphaFoldDB" id="A0A1M5H0P9"/>
<organism evidence="2 3">
    <name type="scientific">Flavobacterium fluvii</name>
    <dbReference type="NCBI Taxonomy" id="468056"/>
    <lineage>
        <taxon>Bacteria</taxon>
        <taxon>Pseudomonadati</taxon>
        <taxon>Bacteroidota</taxon>
        <taxon>Flavobacteriia</taxon>
        <taxon>Flavobacteriales</taxon>
        <taxon>Flavobacteriaceae</taxon>
        <taxon>Flavobacterium</taxon>
    </lineage>
</organism>
<keyword evidence="3" id="KW-1185">Reference proteome</keyword>
<keyword evidence="1" id="KW-1133">Transmembrane helix</keyword>
<feature type="transmembrane region" description="Helical" evidence="1">
    <location>
        <begin position="51"/>
        <end position="76"/>
    </location>
</feature>
<dbReference type="Proteomes" id="UP000184516">
    <property type="component" value="Unassembled WGS sequence"/>
</dbReference>
<reference evidence="3" key="1">
    <citation type="submission" date="2016-11" db="EMBL/GenBank/DDBJ databases">
        <authorList>
            <person name="Varghese N."/>
            <person name="Submissions S."/>
        </authorList>
    </citation>
    <scope>NUCLEOTIDE SEQUENCE [LARGE SCALE GENOMIC DNA]</scope>
    <source>
        <strain evidence="3">DSM 19978</strain>
    </source>
</reference>
<keyword evidence="1" id="KW-0472">Membrane</keyword>
<sequence>MMDSEMVFKRLFCRLFYGDFFILSSRVSVSISEIDSTVFLKILILKTKVKVLVFLSTPNPVFFHPMVLILVSLQILKKLFQ</sequence>